<name>A0A3D9D190_9FLAO</name>
<evidence type="ECO:0000256" key="2">
    <source>
        <dbReference type="ARBA" id="ARBA00022448"/>
    </source>
</evidence>
<reference evidence="4 5" key="1">
    <citation type="journal article" date="2006" name="Int. J. Syst. Evol. Microbiol.">
        <title>Chryseobacterium hispanicum sp. nov., isolated from the drinking water distribution system of Sevilla, Spain.</title>
        <authorList>
            <person name="Gallego V."/>
            <person name="Garcia M.T."/>
            <person name="Ventosa A."/>
        </authorList>
    </citation>
    <scope>NUCLEOTIDE SEQUENCE [LARGE SCALE GENOMIC DNA]</scope>
    <source>
        <strain evidence="4 5">KCTC 22104</strain>
    </source>
</reference>
<evidence type="ECO:0000259" key="3">
    <source>
        <dbReference type="Pfam" id="PF25973"/>
    </source>
</evidence>
<dbReference type="SUPFAM" id="SSF111369">
    <property type="entry name" value="HlyD-like secretion proteins"/>
    <property type="match status" value="1"/>
</dbReference>
<dbReference type="InterPro" id="IPR058647">
    <property type="entry name" value="BSH_CzcB-like"/>
</dbReference>
<sequence length="396" mass="44157">MQNLIFYYQNNSEMYLKNISILSLSVILILSSCSGKKEEEKTVYENTKFKEKDQNTVQMSDKQLQSIGLTTTTVQEKTMQKLVRLNGKVEIEPSHISSISSIMGGHIKSINVINGSHFSKGQVLAVVEDPQFIQLQQDYLVTKAQLESARLNLNRQKDLNITKATSDKTLQTAQADYSTLNATLKGLEEKLRIIGINAKGLNSSNIRSRINIYAPFNGFVSKILVNNGQYINPSDTLFELINPTGLLLELKVFENDVNDVKIGQEILVYNNQNPDKKSTAKIVSIVPNIENGGSSIAVAKLSTPNPEFIKGMYINAEVTINSRFTIGLPNESVVSFESKNYVFEDLGNKKYKMIPVNVGISDDQFTEILKADNLKDKKIVQKGAYSLLMALKNKAE</sequence>
<keyword evidence="5" id="KW-1185">Reference proteome</keyword>
<keyword evidence="2" id="KW-0813">Transport</keyword>
<gene>
    <name evidence="4" type="ORF">DRF58_04820</name>
</gene>
<dbReference type="InterPro" id="IPR051909">
    <property type="entry name" value="MFP_Cation_Efflux"/>
</dbReference>
<evidence type="ECO:0000313" key="5">
    <source>
        <dbReference type="Proteomes" id="UP000256326"/>
    </source>
</evidence>
<organism evidence="4 5">
    <name type="scientific">Epilithonimonas hispanica</name>
    <dbReference type="NCBI Taxonomy" id="358687"/>
    <lineage>
        <taxon>Bacteria</taxon>
        <taxon>Pseudomonadati</taxon>
        <taxon>Bacteroidota</taxon>
        <taxon>Flavobacteriia</taxon>
        <taxon>Flavobacteriales</taxon>
        <taxon>Weeksellaceae</taxon>
        <taxon>Chryseobacterium group</taxon>
        <taxon>Epilithonimonas</taxon>
    </lineage>
</organism>
<accession>A0A3D9D190</accession>
<feature type="domain" description="CzcB-like barrel-sandwich hybrid" evidence="3">
    <location>
        <begin position="98"/>
        <end position="240"/>
    </location>
</feature>
<dbReference type="Gene3D" id="1.10.287.470">
    <property type="entry name" value="Helix hairpin bin"/>
    <property type="match status" value="1"/>
</dbReference>
<evidence type="ECO:0000256" key="1">
    <source>
        <dbReference type="ARBA" id="ARBA00009477"/>
    </source>
</evidence>
<dbReference type="GO" id="GO:0030313">
    <property type="term" value="C:cell envelope"/>
    <property type="evidence" value="ECO:0007669"/>
    <property type="project" value="TreeGrafter"/>
</dbReference>
<dbReference type="GO" id="GO:0022857">
    <property type="term" value="F:transmembrane transporter activity"/>
    <property type="evidence" value="ECO:0007669"/>
    <property type="project" value="InterPro"/>
</dbReference>
<dbReference type="NCBIfam" id="TIGR01730">
    <property type="entry name" value="RND_mfp"/>
    <property type="match status" value="1"/>
</dbReference>
<comment type="caution">
    <text evidence="4">The sequence shown here is derived from an EMBL/GenBank/DDBJ whole genome shotgun (WGS) entry which is preliminary data.</text>
</comment>
<dbReference type="EMBL" id="QNUG01000008">
    <property type="protein sequence ID" value="REC71678.1"/>
    <property type="molecule type" value="Genomic_DNA"/>
</dbReference>
<dbReference type="Gene3D" id="2.40.50.100">
    <property type="match status" value="1"/>
</dbReference>
<protein>
    <submittedName>
        <fullName evidence="4">Efflux transporter periplasmic adaptor subunit</fullName>
    </submittedName>
</protein>
<dbReference type="GO" id="GO:0016020">
    <property type="term" value="C:membrane"/>
    <property type="evidence" value="ECO:0007669"/>
    <property type="project" value="InterPro"/>
</dbReference>
<dbReference type="PANTHER" id="PTHR30097:SF4">
    <property type="entry name" value="SLR6042 PROTEIN"/>
    <property type="match status" value="1"/>
</dbReference>
<dbReference type="Proteomes" id="UP000256326">
    <property type="component" value="Unassembled WGS sequence"/>
</dbReference>
<dbReference type="AlphaFoldDB" id="A0A3D9D190"/>
<evidence type="ECO:0000313" key="4">
    <source>
        <dbReference type="EMBL" id="REC71678.1"/>
    </source>
</evidence>
<dbReference type="Pfam" id="PF25973">
    <property type="entry name" value="BSH_CzcB"/>
    <property type="match status" value="1"/>
</dbReference>
<dbReference type="InterPro" id="IPR006143">
    <property type="entry name" value="RND_pump_MFP"/>
</dbReference>
<comment type="similarity">
    <text evidence="1">Belongs to the membrane fusion protein (MFP) (TC 8.A.1) family.</text>
</comment>
<dbReference type="GO" id="GO:0015679">
    <property type="term" value="P:plasma membrane copper ion transport"/>
    <property type="evidence" value="ECO:0007669"/>
    <property type="project" value="TreeGrafter"/>
</dbReference>
<dbReference type="GO" id="GO:0060003">
    <property type="term" value="P:copper ion export"/>
    <property type="evidence" value="ECO:0007669"/>
    <property type="project" value="TreeGrafter"/>
</dbReference>
<dbReference type="PANTHER" id="PTHR30097">
    <property type="entry name" value="CATION EFFLUX SYSTEM PROTEIN CUSB"/>
    <property type="match status" value="1"/>
</dbReference>
<dbReference type="Gene3D" id="2.40.30.170">
    <property type="match status" value="1"/>
</dbReference>
<proteinExistence type="inferred from homology"/>